<proteinExistence type="predicted"/>
<gene>
    <name evidence="1" type="primary">g763</name>
    <name evidence="1" type="ORF">NpPPO83_00000763</name>
</gene>
<organism evidence="1 2">
    <name type="scientific">Neofusicoccum parvum</name>
    <dbReference type="NCBI Taxonomy" id="310453"/>
    <lineage>
        <taxon>Eukaryota</taxon>
        <taxon>Fungi</taxon>
        <taxon>Dikarya</taxon>
        <taxon>Ascomycota</taxon>
        <taxon>Pezizomycotina</taxon>
        <taxon>Dothideomycetes</taxon>
        <taxon>Dothideomycetes incertae sedis</taxon>
        <taxon>Botryosphaeriales</taxon>
        <taxon>Botryosphaeriaceae</taxon>
        <taxon>Neofusicoccum</taxon>
    </lineage>
</organism>
<evidence type="ECO:0000313" key="2">
    <source>
        <dbReference type="Proteomes" id="UP001165186"/>
    </source>
</evidence>
<dbReference type="Proteomes" id="UP001165186">
    <property type="component" value="Unassembled WGS sequence"/>
</dbReference>
<evidence type="ECO:0000313" key="1">
    <source>
        <dbReference type="EMBL" id="GME22863.1"/>
    </source>
</evidence>
<keyword evidence="2" id="KW-1185">Reference proteome</keyword>
<sequence length="760" mass="81974">MKQSNLLSFAILIALSSISHSRPINDTLLDEYDYIIVGGGASGLTVANRLSEESDVTVLVLEAGPVDQDEEWMRVPFFVGNDPQPPANALSGHLDYDWHLGTEPQTYLDGKTRHYPLGRGLGGGTLVNGLLWNRGNVDDYNDWATLGNDGWSWDDMLPYFQKSEAFSYDVSPESATSQYSIDCDHSVHGTSGPVNVSYQAYFYGATENFYSGLKELGVPLAGDTNAGLSAGASFLPMGIDATAKTRSDARRSHYDPNAARDNLYVFTGQFVTRLNLEGVTQPDDEPTVGDFSVGLGSQQGFKISDILDGLTENLNIFNIFPGDGLGDFNGFWAKRSAEPQEPNQSPPRQRKQKRDNDLPNIRISGVEFATDASSPRRNVTARRDVILAAGAIHTTTLLQLSGIGDSSFLSQHGISTAIDLPGVGNNYQDHFMVATNNPFGNTSYVGPKGFGDTATDDANRNAFWDTHSGPWTAGPPNGVAFPSLKSMSPANTTTIANAARVASPGQYLTDGLDATVIAGWERQKAILVDALDNANRSQFEVLNDNAGHFTYSVMRPFSRGTVRIKSRNPFDVPLIDPRYGANPTDLSFLSEALRFNHRLMATDAMSTLQPDEKYPTPAQVADDAQLLGVVKEAIFTEYHPTGTASMLPLELGGVVDGRLKVYGTQNLKIVDSSVMPMIPAAHLQACVYGVAEKAADLIKEDNKNAPETNVDSGAGGGDGGNDSSHDSVSNPWEDLVDTAHGMLGMIKDSADQWRDAATGH</sequence>
<dbReference type="EMBL" id="BSXG01000004">
    <property type="protein sequence ID" value="GME22863.1"/>
    <property type="molecule type" value="Genomic_DNA"/>
</dbReference>
<accession>A0ACB5RQQ8</accession>
<comment type="caution">
    <text evidence="1">The sequence shown here is derived from an EMBL/GenBank/DDBJ whole genome shotgun (WGS) entry which is preliminary data.</text>
</comment>
<reference evidence="1" key="1">
    <citation type="submission" date="2024-09" db="EMBL/GenBank/DDBJ databases">
        <title>Draft Genome Sequences of Neofusicoccum parvum.</title>
        <authorList>
            <person name="Ashida A."/>
            <person name="Camagna M."/>
            <person name="Tanaka A."/>
            <person name="Takemoto D."/>
        </authorList>
    </citation>
    <scope>NUCLEOTIDE SEQUENCE</scope>
    <source>
        <strain evidence="1">PPO83</strain>
    </source>
</reference>
<protein>
    <submittedName>
        <fullName evidence="1">Gmc oxidoreductase protein</fullName>
    </submittedName>
</protein>
<name>A0ACB5RQQ8_9PEZI</name>